<accession>A0A0C6FI73</accession>
<keyword evidence="2" id="KW-1133">Transmembrane helix</keyword>
<dbReference type="RefSeq" id="WP_060847798.1">
    <property type="nucleotide sequence ID" value="NZ_AP014704.1"/>
</dbReference>
<reference evidence="3 4" key="1">
    <citation type="journal article" date="2015" name="Genome Announc.">
        <title>Complete Genome Sequence of Methylobacterium aquaticum Strain 22A, Isolated from Racomitrium japonicum Moss.</title>
        <authorList>
            <person name="Tani A."/>
            <person name="Ogura Y."/>
            <person name="Hayashi T."/>
            <person name="Kimbara K."/>
        </authorList>
    </citation>
    <scope>NUCLEOTIDE SEQUENCE [LARGE SCALE GENOMIC DNA]</scope>
    <source>
        <strain evidence="3 4">MA-22A</strain>
    </source>
</reference>
<organism evidence="3 4">
    <name type="scientific">Methylobacterium aquaticum</name>
    <dbReference type="NCBI Taxonomy" id="270351"/>
    <lineage>
        <taxon>Bacteria</taxon>
        <taxon>Pseudomonadati</taxon>
        <taxon>Pseudomonadota</taxon>
        <taxon>Alphaproteobacteria</taxon>
        <taxon>Hyphomicrobiales</taxon>
        <taxon>Methylobacteriaceae</taxon>
        <taxon>Methylobacterium</taxon>
    </lineage>
</organism>
<feature type="transmembrane region" description="Helical" evidence="2">
    <location>
        <begin position="34"/>
        <end position="51"/>
    </location>
</feature>
<evidence type="ECO:0000313" key="4">
    <source>
        <dbReference type="Proteomes" id="UP000061432"/>
    </source>
</evidence>
<dbReference type="PATRIC" id="fig|270351.10.peg.3518"/>
<dbReference type="Proteomes" id="UP000061432">
    <property type="component" value="Chromosome"/>
</dbReference>
<sequence length="653" mass="70865">MLLSASGAYFLVALIAAALSYVVAHRKGLNAVGWAWASLLLLVPAAILPFVHSRQRPERSSGVPDETWQALLAYDPDIKAAVGQLAPYGAPALDELRRAWAAVPDKGALPAMVSAIEARWSGYTAAGLTYVETQDGVAVLRDAAGHYHVGERQTGDLRTARLIASASARRARTSSVAGIVVGAAVLAAAVTGAGPASAQPGATGMTLPSCETYDRERPRGGTREQLSDLFGLSIYRWGDAEYGRYRDFLLDCKRTLPGFRQDMTLRDWEAAVESSVATLKAYTGYVNRFGEPMGRQSGSRPRPGEVDYTRAFETLSCDRFTEATVNAWKRGGPPDASTAAPFSVPLAAWRYEVWRAFENRVLACGKRSGSPVEADENWMRVIISQQEAGNAAAIRQAQQEEAAGAARLAGILSRAAEAENSTSADDIAGKLKAVDALAAGLKLAPAEAVQVAAARARIGARLRAVRLAEAEAWERDRPAREARAQQQEEELASLQRQNRERDAEAAAERERAARIEAERQAGARAQAERQAAEATAQKHREDAQRAADREVRERADAETLARLQREDEAALPRDPCNRIEVRRQLMEAVNAMDRARFGGRKLLDLTRGRTNSGQPDAIRACVFEAEWSSGQRGLVTITVRKNSFGDELIEVRP</sequence>
<gene>
    <name evidence="3" type="ORF">Maq22A_c18225</name>
</gene>
<dbReference type="OrthoDB" id="7971272at2"/>
<feature type="compositionally biased region" description="Basic and acidic residues" evidence="1">
    <location>
        <begin position="497"/>
        <end position="557"/>
    </location>
</feature>
<proteinExistence type="predicted"/>
<dbReference type="EMBL" id="AP014704">
    <property type="protein sequence ID" value="BAQ46742.1"/>
    <property type="molecule type" value="Genomic_DNA"/>
</dbReference>
<dbReference type="STRING" id="270351.Maq22A_c18225"/>
<dbReference type="KEGG" id="maqu:Maq22A_c18225"/>
<dbReference type="AlphaFoldDB" id="A0A0C6FI73"/>
<feature type="transmembrane region" description="Helical" evidence="2">
    <location>
        <begin position="176"/>
        <end position="196"/>
    </location>
</feature>
<evidence type="ECO:0000256" key="2">
    <source>
        <dbReference type="SAM" id="Phobius"/>
    </source>
</evidence>
<evidence type="ECO:0000313" key="3">
    <source>
        <dbReference type="EMBL" id="BAQ46742.1"/>
    </source>
</evidence>
<feature type="region of interest" description="Disordered" evidence="1">
    <location>
        <begin position="473"/>
        <end position="557"/>
    </location>
</feature>
<feature type="compositionally biased region" description="Basic and acidic residues" evidence="1">
    <location>
        <begin position="473"/>
        <end position="483"/>
    </location>
</feature>
<keyword evidence="2" id="KW-0472">Membrane</keyword>
<keyword evidence="2" id="KW-0812">Transmembrane</keyword>
<protein>
    <submittedName>
        <fullName evidence="3">Small-conductance mechanosensitive channel</fullName>
    </submittedName>
</protein>
<reference evidence="4" key="2">
    <citation type="submission" date="2015-01" db="EMBL/GenBank/DDBJ databases">
        <title>Complete genome sequence of Methylobacterium aquaticum strain 22A.</title>
        <authorList>
            <person name="Tani A."/>
            <person name="Ogura Y."/>
            <person name="Hayashi T."/>
        </authorList>
    </citation>
    <scope>NUCLEOTIDE SEQUENCE [LARGE SCALE GENOMIC DNA]</scope>
    <source>
        <strain evidence="4">MA-22A</strain>
    </source>
</reference>
<evidence type="ECO:0000256" key="1">
    <source>
        <dbReference type="SAM" id="MobiDB-lite"/>
    </source>
</evidence>
<name>A0A0C6FI73_9HYPH</name>